<evidence type="ECO:0000313" key="1">
    <source>
        <dbReference type="EMBL" id="AJY74423.1"/>
    </source>
</evidence>
<sequence>MAAALAGTNVVRFTEGGGIASVSGIRTGDEVRCLLRINDRQIPSTLLSFPVQASDTLTVELLYAGA</sequence>
<accession>A0A0D5NHM3</accession>
<keyword evidence="2" id="KW-1185">Reference proteome</keyword>
<evidence type="ECO:0000313" key="2">
    <source>
        <dbReference type="Proteomes" id="UP000032633"/>
    </source>
</evidence>
<reference evidence="2" key="2">
    <citation type="submission" date="2015-03" db="EMBL/GenBank/DDBJ databases">
        <title>Genome sequence of Paenibacillus beijingensis strain DSM 24997T.</title>
        <authorList>
            <person name="Kwak Y."/>
            <person name="Shin J.-H."/>
        </authorList>
    </citation>
    <scope>NUCLEOTIDE SEQUENCE [LARGE SCALE GENOMIC DNA]</scope>
    <source>
        <strain evidence="2">DSM 24997</strain>
    </source>
</reference>
<dbReference type="HOGENOM" id="CLU_2827023_0_0_9"/>
<protein>
    <submittedName>
        <fullName evidence="1">Uncharacterized protein</fullName>
    </submittedName>
</protein>
<dbReference type="AlphaFoldDB" id="A0A0D5NHM3"/>
<gene>
    <name evidence="1" type="ORF">VN24_07340</name>
</gene>
<name>A0A0D5NHM3_9BACL</name>
<dbReference type="EMBL" id="CP011058">
    <property type="protein sequence ID" value="AJY74423.1"/>
    <property type="molecule type" value="Genomic_DNA"/>
</dbReference>
<dbReference type="Proteomes" id="UP000032633">
    <property type="component" value="Chromosome"/>
</dbReference>
<reference evidence="1 2" key="1">
    <citation type="journal article" date="2015" name="J. Biotechnol.">
        <title>Complete genome sequence of Paenibacillus beijingensis 7188(T) (=DSM 24997(T)), a novel rhizobacterium from jujube garden soil.</title>
        <authorList>
            <person name="Kwak Y."/>
            <person name="Shin J.H."/>
        </authorList>
    </citation>
    <scope>NUCLEOTIDE SEQUENCE [LARGE SCALE GENOMIC DNA]</scope>
    <source>
        <strain evidence="1 2">DSM 24997</strain>
    </source>
</reference>
<organism evidence="1 2">
    <name type="scientific">Paenibacillus beijingensis</name>
    <dbReference type="NCBI Taxonomy" id="1126833"/>
    <lineage>
        <taxon>Bacteria</taxon>
        <taxon>Bacillati</taxon>
        <taxon>Bacillota</taxon>
        <taxon>Bacilli</taxon>
        <taxon>Bacillales</taxon>
        <taxon>Paenibacillaceae</taxon>
        <taxon>Paenibacillus</taxon>
    </lineage>
</organism>
<dbReference type="KEGG" id="pbj:VN24_07340"/>
<proteinExistence type="predicted"/>
<dbReference type="PATRIC" id="fig|1126833.4.peg.1610"/>